<feature type="region of interest" description="Disordered" evidence="1">
    <location>
        <begin position="438"/>
        <end position="463"/>
    </location>
</feature>
<dbReference type="AlphaFoldDB" id="A0A2S5JLN2"/>
<dbReference type="Pfam" id="PF20343">
    <property type="entry name" value="DUF6638"/>
    <property type="match status" value="1"/>
</dbReference>
<organism evidence="2 3">
    <name type="scientific">Albidovulum inexpectatum</name>
    <dbReference type="NCBI Taxonomy" id="196587"/>
    <lineage>
        <taxon>Bacteria</taxon>
        <taxon>Pseudomonadati</taxon>
        <taxon>Pseudomonadota</taxon>
        <taxon>Alphaproteobacteria</taxon>
        <taxon>Rhodobacterales</taxon>
        <taxon>Paracoccaceae</taxon>
        <taxon>Albidovulum</taxon>
    </lineage>
</organism>
<evidence type="ECO:0000256" key="1">
    <source>
        <dbReference type="SAM" id="MobiDB-lite"/>
    </source>
</evidence>
<dbReference type="InterPro" id="IPR046578">
    <property type="entry name" value="DUF6638"/>
</dbReference>
<evidence type="ECO:0000313" key="2">
    <source>
        <dbReference type="EMBL" id="PPB82323.1"/>
    </source>
</evidence>
<evidence type="ECO:0000313" key="3">
    <source>
        <dbReference type="Proteomes" id="UP000239736"/>
    </source>
</evidence>
<name>A0A2S5JLN2_9RHOB</name>
<sequence length="463" mass="52776">MKRLIEKGLMFGNLVRVDSPALVERYRRAMKALTGRETALEEFHIDISGYSPEIGDELDDHLYLNPDGCNRQFILLTTEQKRAPLLNAKFSTSRGILRRFIEENEPQLFSLTARDAVAGELDNTVYSLDSPARLFDIRRITVLADTTGNHLAEAEKLSRLVERFRTETDAWFDDVLIAQMIQLAEKAGDVTRSPLRLTSTTFEQGNFWTAHFGGLYLFRDVAEPFVISVGPKEKLGELPVDYVQDLRDRNQIARLLDINHLVEPIHEARGVDAAAILRQKMDFIVVSVAAELGLDIGHGSRRELRKAAAELGDRLPPEFHGLAAILRWVETGGPRPRITAMHPAYFYTLRARPGPDRDLVNMALAELAPMDVRQLFICHKQLFYQLYRDWPEAKKQFVADYLEREYQIDKAGARRALFGAEPGMDDMPVRHDWQIDSAAIRTPGPWERTRRDTAEGPWGRRSK</sequence>
<accession>A0A2S5JLN2</accession>
<comment type="caution">
    <text evidence="2">The sequence shown here is derived from an EMBL/GenBank/DDBJ whole genome shotgun (WGS) entry which is preliminary data.</text>
</comment>
<proteinExistence type="predicted"/>
<gene>
    <name evidence="2" type="ORF">LV82_00251</name>
</gene>
<dbReference type="Proteomes" id="UP000239736">
    <property type="component" value="Unassembled WGS sequence"/>
</dbReference>
<reference evidence="2 3" key="1">
    <citation type="submission" date="2018-01" db="EMBL/GenBank/DDBJ databases">
        <title>Genomic Encyclopedia of Archaeal and Bacterial Type Strains, Phase II (KMG-II): from individual species to whole genera.</title>
        <authorList>
            <person name="Goeker M."/>
        </authorList>
    </citation>
    <scope>NUCLEOTIDE SEQUENCE [LARGE SCALE GENOMIC DNA]</scope>
    <source>
        <strain evidence="2 3">DSM 12048</strain>
    </source>
</reference>
<dbReference type="OrthoDB" id="8430253at2"/>
<dbReference type="RefSeq" id="WP_104068889.1">
    <property type="nucleotide sequence ID" value="NZ_PRDS01000001.1"/>
</dbReference>
<dbReference type="EMBL" id="PRDS01000001">
    <property type="protein sequence ID" value="PPB82323.1"/>
    <property type="molecule type" value="Genomic_DNA"/>
</dbReference>
<protein>
    <submittedName>
        <fullName evidence="2">Uncharacterized protein</fullName>
    </submittedName>
</protein>
<keyword evidence="3" id="KW-1185">Reference proteome</keyword>